<protein>
    <recommendedName>
        <fullName evidence="3">Peptidase S8/S53 domain-containing protein</fullName>
    </recommendedName>
</protein>
<evidence type="ECO:0000313" key="1">
    <source>
        <dbReference type="EMBL" id="KAK8564734.1"/>
    </source>
</evidence>
<dbReference type="EMBL" id="JBBPBM010000010">
    <property type="protein sequence ID" value="KAK8564734.1"/>
    <property type="molecule type" value="Genomic_DNA"/>
</dbReference>
<dbReference type="SUPFAM" id="SSF52743">
    <property type="entry name" value="Subtilisin-like"/>
    <property type="match status" value="1"/>
</dbReference>
<evidence type="ECO:0008006" key="3">
    <source>
        <dbReference type="Google" id="ProtNLM"/>
    </source>
</evidence>
<reference evidence="1 2" key="1">
    <citation type="journal article" date="2024" name="G3 (Bethesda)">
        <title>Genome assembly of Hibiscus sabdariffa L. provides insights into metabolisms of medicinal natural products.</title>
        <authorList>
            <person name="Kim T."/>
        </authorList>
    </citation>
    <scope>NUCLEOTIDE SEQUENCE [LARGE SCALE GENOMIC DNA]</scope>
    <source>
        <strain evidence="1">TK-2024</strain>
        <tissue evidence="1">Old leaves</tissue>
    </source>
</reference>
<name>A0ABR2ERU6_9ROSI</name>
<organism evidence="1 2">
    <name type="scientific">Hibiscus sabdariffa</name>
    <name type="common">roselle</name>
    <dbReference type="NCBI Taxonomy" id="183260"/>
    <lineage>
        <taxon>Eukaryota</taxon>
        <taxon>Viridiplantae</taxon>
        <taxon>Streptophyta</taxon>
        <taxon>Embryophyta</taxon>
        <taxon>Tracheophyta</taxon>
        <taxon>Spermatophyta</taxon>
        <taxon>Magnoliopsida</taxon>
        <taxon>eudicotyledons</taxon>
        <taxon>Gunneridae</taxon>
        <taxon>Pentapetalae</taxon>
        <taxon>rosids</taxon>
        <taxon>malvids</taxon>
        <taxon>Malvales</taxon>
        <taxon>Malvaceae</taxon>
        <taxon>Malvoideae</taxon>
        <taxon>Hibiscus</taxon>
    </lineage>
</organism>
<dbReference type="Proteomes" id="UP001472677">
    <property type="component" value="Unassembled WGS sequence"/>
</dbReference>
<dbReference type="InterPro" id="IPR036852">
    <property type="entry name" value="Peptidase_S8/S53_dom_sf"/>
</dbReference>
<proteinExistence type="predicted"/>
<comment type="caution">
    <text evidence="1">The sequence shown here is derived from an EMBL/GenBank/DDBJ whole genome shotgun (WGS) entry which is preliminary data.</text>
</comment>
<evidence type="ECO:0000313" key="2">
    <source>
        <dbReference type="Proteomes" id="UP001472677"/>
    </source>
</evidence>
<gene>
    <name evidence="1" type="ORF">V6N12_058317</name>
</gene>
<sequence>MSLRDVDGHGSHSASTVVESHTFHASMGGYAIGIAKATFDAANDDIDVISILVGSGDIISSPYYLDLITIGAYDAASL</sequence>
<keyword evidence="2" id="KW-1185">Reference proteome</keyword>
<accession>A0ABR2ERU6</accession>